<accession>A0A067KB22</accession>
<organism evidence="1 2">
    <name type="scientific">Jatropha curcas</name>
    <name type="common">Barbados nut</name>
    <dbReference type="NCBI Taxonomy" id="180498"/>
    <lineage>
        <taxon>Eukaryota</taxon>
        <taxon>Viridiplantae</taxon>
        <taxon>Streptophyta</taxon>
        <taxon>Embryophyta</taxon>
        <taxon>Tracheophyta</taxon>
        <taxon>Spermatophyta</taxon>
        <taxon>Magnoliopsida</taxon>
        <taxon>eudicotyledons</taxon>
        <taxon>Gunneridae</taxon>
        <taxon>Pentapetalae</taxon>
        <taxon>rosids</taxon>
        <taxon>fabids</taxon>
        <taxon>Malpighiales</taxon>
        <taxon>Euphorbiaceae</taxon>
        <taxon>Crotonoideae</taxon>
        <taxon>Jatropheae</taxon>
        <taxon>Jatropha</taxon>
    </lineage>
</organism>
<name>A0A067KB22_JATCU</name>
<proteinExistence type="predicted"/>
<dbReference type="EMBL" id="KK914750">
    <property type="protein sequence ID" value="KDP29465.1"/>
    <property type="molecule type" value="Genomic_DNA"/>
</dbReference>
<dbReference type="AlphaFoldDB" id="A0A067KB22"/>
<dbReference type="Proteomes" id="UP000027138">
    <property type="component" value="Unassembled WGS sequence"/>
</dbReference>
<evidence type="ECO:0000313" key="1">
    <source>
        <dbReference type="EMBL" id="KDP29465.1"/>
    </source>
</evidence>
<keyword evidence="2" id="KW-1185">Reference proteome</keyword>
<evidence type="ECO:0000313" key="2">
    <source>
        <dbReference type="Proteomes" id="UP000027138"/>
    </source>
</evidence>
<reference evidence="1 2" key="1">
    <citation type="journal article" date="2014" name="PLoS ONE">
        <title>Global Analysis of Gene Expression Profiles in Physic Nut (Jatropha curcas L.) Seedlings Exposed to Salt Stress.</title>
        <authorList>
            <person name="Zhang L."/>
            <person name="Zhang C."/>
            <person name="Wu P."/>
            <person name="Chen Y."/>
            <person name="Li M."/>
            <person name="Jiang H."/>
            <person name="Wu G."/>
        </authorList>
    </citation>
    <scope>NUCLEOTIDE SEQUENCE [LARGE SCALE GENOMIC DNA]</scope>
    <source>
        <strain evidence="2">cv. GZQX0401</strain>
        <tissue evidence="1">Young leaves</tissue>
    </source>
</reference>
<sequence length="257" mass="29279">MARSGRSKRQSAKDLKEVLKVKRAKRALSNGDYKADAQVPKREAPPVPTLVKEDQLKEAHELLLEIKQAQLDAMTPFQVLTSSLGSLTEIGNFLVQADLSVLASIFVDSMGEPSVPVSEIEKMVKKIVAANLEKLLGSNKGKEQVIIEDDEAESESERKEHMDDTWQDKELFAKKMPTKKTEPKPVVLKKFEKLDKKLEKLHVFMKSKEMDQYVDIDDDDDNEIFPVSVPVRPGFGSHRFRLRFRAGSNRWFRFPEP</sequence>
<protein>
    <submittedName>
        <fullName evidence="1">Uncharacterized protein</fullName>
    </submittedName>
</protein>
<gene>
    <name evidence="1" type="ORF">JCGZ_19294</name>
</gene>